<comment type="caution">
    <text evidence="7">The sequence shown here is derived from an EMBL/GenBank/DDBJ whole genome shotgun (WGS) entry which is preliminary data.</text>
</comment>
<feature type="region of interest" description="Disordered" evidence="5">
    <location>
        <begin position="158"/>
        <end position="215"/>
    </location>
</feature>
<evidence type="ECO:0000313" key="7">
    <source>
        <dbReference type="EMBL" id="KAL3503198.1"/>
    </source>
</evidence>
<feature type="compositionally biased region" description="Polar residues" evidence="5">
    <location>
        <begin position="206"/>
        <end position="215"/>
    </location>
</feature>
<feature type="compositionally biased region" description="Basic residues" evidence="5">
    <location>
        <begin position="158"/>
        <end position="168"/>
    </location>
</feature>
<dbReference type="PANTHER" id="PTHR31251:SF169">
    <property type="entry name" value="SQUAMOSA PROMOTER-BINDING-LIKE PROTEIN 8"/>
    <property type="match status" value="1"/>
</dbReference>
<dbReference type="EMBL" id="JBJUIK010000015">
    <property type="protein sequence ID" value="KAL3503198.1"/>
    <property type="molecule type" value="Genomic_DNA"/>
</dbReference>
<feature type="domain" description="SBP-type" evidence="6">
    <location>
        <begin position="91"/>
        <end position="168"/>
    </location>
</feature>
<feature type="compositionally biased region" description="Basic and acidic residues" evidence="5">
    <location>
        <begin position="187"/>
        <end position="200"/>
    </location>
</feature>
<dbReference type="GO" id="GO:0008270">
    <property type="term" value="F:zinc ion binding"/>
    <property type="evidence" value="ECO:0007669"/>
    <property type="project" value="UniProtKB-KW"/>
</dbReference>
<evidence type="ECO:0000256" key="1">
    <source>
        <dbReference type="ARBA" id="ARBA00022723"/>
    </source>
</evidence>
<evidence type="ECO:0000313" key="8">
    <source>
        <dbReference type="Proteomes" id="UP001630127"/>
    </source>
</evidence>
<dbReference type="Pfam" id="PF03110">
    <property type="entry name" value="SBP"/>
    <property type="match status" value="1"/>
</dbReference>
<keyword evidence="2 4" id="KW-0863">Zinc-finger</keyword>
<evidence type="ECO:0000256" key="2">
    <source>
        <dbReference type="ARBA" id="ARBA00022771"/>
    </source>
</evidence>
<feature type="compositionally biased region" description="Acidic residues" evidence="5">
    <location>
        <begin position="23"/>
        <end position="35"/>
    </location>
</feature>
<evidence type="ECO:0000256" key="4">
    <source>
        <dbReference type="PROSITE-ProRule" id="PRU00470"/>
    </source>
</evidence>
<dbReference type="AlphaFoldDB" id="A0ABD2Y838"/>
<evidence type="ECO:0000256" key="3">
    <source>
        <dbReference type="ARBA" id="ARBA00022833"/>
    </source>
</evidence>
<sequence length="215" mass="24050">MEPHMHHNRQSSSATKKEKEKTDIEEEEEEEEEEGGGGGGGSEDIEEESEFKKIRMNLVEVSEKRGSSSRTSGAGAGAGAGAGGGVVVARPPSCRAEKCKADLTNSKSYYMRHKVCEYHAKAEVVILEGLKQRFCQQCSRFHELPEFDEAKRSCRRRLAGHNKRRRKHISEPRGEGSLGRRGSNPGIKKDQCRQVDERGRTPMVLSENQHNLHIH</sequence>
<reference evidence="7 8" key="1">
    <citation type="submission" date="2024-11" db="EMBL/GenBank/DDBJ databases">
        <title>A near-complete genome assembly of Cinchona calisaya.</title>
        <authorList>
            <person name="Lian D.C."/>
            <person name="Zhao X.W."/>
            <person name="Wei L."/>
        </authorList>
    </citation>
    <scope>NUCLEOTIDE SEQUENCE [LARGE SCALE GENOMIC DNA]</scope>
    <source>
        <tissue evidence="7">Nenye</tissue>
    </source>
</reference>
<accession>A0ABD2Y838</accession>
<dbReference type="SUPFAM" id="SSF103612">
    <property type="entry name" value="SBT domain"/>
    <property type="match status" value="1"/>
</dbReference>
<organism evidence="7 8">
    <name type="scientific">Cinchona calisaya</name>
    <dbReference type="NCBI Taxonomy" id="153742"/>
    <lineage>
        <taxon>Eukaryota</taxon>
        <taxon>Viridiplantae</taxon>
        <taxon>Streptophyta</taxon>
        <taxon>Embryophyta</taxon>
        <taxon>Tracheophyta</taxon>
        <taxon>Spermatophyta</taxon>
        <taxon>Magnoliopsida</taxon>
        <taxon>eudicotyledons</taxon>
        <taxon>Gunneridae</taxon>
        <taxon>Pentapetalae</taxon>
        <taxon>asterids</taxon>
        <taxon>lamiids</taxon>
        <taxon>Gentianales</taxon>
        <taxon>Rubiaceae</taxon>
        <taxon>Cinchonoideae</taxon>
        <taxon>Cinchoneae</taxon>
        <taxon>Cinchona</taxon>
    </lineage>
</organism>
<keyword evidence="8" id="KW-1185">Reference proteome</keyword>
<dbReference type="PROSITE" id="PS51141">
    <property type="entry name" value="ZF_SBP"/>
    <property type="match status" value="1"/>
</dbReference>
<dbReference type="InterPro" id="IPR036893">
    <property type="entry name" value="SBP_sf"/>
</dbReference>
<dbReference type="PANTHER" id="PTHR31251">
    <property type="entry name" value="SQUAMOSA PROMOTER-BINDING-LIKE PROTEIN 4"/>
    <property type="match status" value="1"/>
</dbReference>
<name>A0ABD2Y838_9GENT</name>
<keyword evidence="1" id="KW-0479">Metal-binding</keyword>
<gene>
    <name evidence="7" type="ORF">ACH5RR_037647</name>
</gene>
<feature type="region of interest" description="Disordered" evidence="5">
    <location>
        <begin position="1"/>
        <end position="83"/>
    </location>
</feature>
<feature type="compositionally biased region" description="Gly residues" evidence="5">
    <location>
        <begin position="74"/>
        <end position="83"/>
    </location>
</feature>
<protein>
    <recommendedName>
        <fullName evidence="6">SBP-type domain-containing protein</fullName>
    </recommendedName>
</protein>
<dbReference type="Proteomes" id="UP001630127">
    <property type="component" value="Unassembled WGS sequence"/>
</dbReference>
<dbReference type="InterPro" id="IPR044817">
    <property type="entry name" value="SBP-like"/>
</dbReference>
<evidence type="ECO:0000256" key="5">
    <source>
        <dbReference type="SAM" id="MobiDB-lite"/>
    </source>
</evidence>
<dbReference type="Gene3D" id="4.10.1100.10">
    <property type="entry name" value="Transcription factor, SBP-box domain"/>
    <property type="match status" value="1"/>
</dbReference>
<keyword evidence="3" id="KW-0862">Zinc</keyword>
<dbReference type="InterPro" id="IPR004333">
    <property type="entry name" value="SBP_dom"/>
</dbReference>
<evidence type="ECO:0000259" key="6">
    <source>
        <dbReference type="PROSITE" id="PS51141"/>
    </source>
</evidence>
<proteinExistence type="predicted"/>